<evidence type="ECO:0000313" key="1">
    <source>
        <dbReference type="EMBL" id="OUM71985.1"/>
    </source>
</evidence>
<dbReference type="AlphaFoldDB" id="A0A1Y3NWJ0"/>
<evidence type="ECO:0000313" key="2">
    <source>
        <dbReference type="Proteomes" id="UP000195440"/>
    </source>
</evidence>
<dbReference type="Proteomes" id="UP000195440">
    <property type="component" value="Unassembled WGS sequence"/>
</dbReference>
<gene>
    <name evidence="1" type="ORF">AUC60_20045</name>
</gene>
<accession>A0A1Y3NWJ0</accession>
<name>A0A1Y3NWJ0_9PSED</name>
<sequence length="121" mass="13573">MQAGIPRSLDKVWGSSIDDLVQAYKMDGAKLVPKPPKPGTSGNAQVFTVEGHPAVKEVQYHSGAGRHDAEYYKFTYKDGTEVRVIDSSAGFKPGTITKYQQYYDKQGNRLKYEAGQWKAWR</sequence>
<keyword evidence="2" id="KW-1185">Reference proteome</keyword>
<protein>
    <submittedName>
        <fullName evidence="1">Uncharacterized protein</fullName>
    </submittedName>
</protein>
<reference evidence="1 2" key="1">
    <citation type="journal article" date="2017" name="Syst. Appl. Microbiol.">
        <title>Pseudomonas caspiana sp. nov., a citrus pathogen in the Pseudomonas syringae phylogenetic group.</title>
        <authorList>
            <person name="Busquets A."/>
            <person name="Gomila M."/>
            <person name="Beiki F."/>
            <person name="Mulet M."/>
            <person name="Rahimian H."/>
            <person name="Garcia-Valdes E."/>
            <person name="Lalucat J."/>
        </authorList>
    </citation>
    <scope>NUCLEOTIDE SEQUENCE [LARGE SCALE GENOMIC DNA]</scope>
    <source>
        <strain evidence="1 2">FBF102</strain>
    </source>
</reference>
<organism evidence="1 2">
    <name type="scientific">Pseudomonas caspiana</name>
    <dbReference type="NCBI Taxonomy" id="1451454"/>
    <lineage>
        <taxon>Bacteria</taxon>
        <taxon>Pseudomonadati</taxon>
        <taxon>Pseudomonadota</taxon>
        <taxon>Gammaproteobacteria</taxon>
        <taxon>Pseudomonadales</taxon>
        <taxon>Pseudomonadaceae</taxon>
        <taxon>Pseudomonas</taxon>
    </lineage>
</organism>
<dbReference type="EMBL" id="LOHF01000020">
    <property type="protein sequence ID" value="OUM71985.1"/>
    <property type="molecule type" value="Genomic_DNA"/>
</dbReference>
<proteinExistence type="predicted"/>
<comment type="caution">
    <text evidence="1">The sequence shown here is derived from an EMBL/GenBank/DDBJ whole genome shotgun (WGS) entry which is preliminary data.</text>
</comment>